<evidence type="ECO:0000313" key="1">
    <source>
        <dbReference type="EMBL" id="AKU97432.1"/>
    </source>
</evidence>
<dbReference type="EMBL" id="CP012333">
    <property type="protein sequence ID" value="AKU97432.1"/>
    <property type="molecule type" value="Genomic_DNA"/>
</dbReference>
<organism evidence="1 2">
    <name type="scientific">Labilithrix luteola</name>
    <dbReference type="NCBI Taxonomy" id="1391654"/>
    <lineage>
        <taxon>Bacteria</taxon>
        <taxon>Pseudomonadati</taxon>
        <taxon>Myxococcota</taxon>
        <taxon>Polyangia</taxon>
        <taxon>Polyangiales</taxon>
        <taxon>Labilitrichaceae</taxon>
        <taxon>Labilithrix</taxon>
    </lineage>
</organism>
<dbReference type="Proteomes" id="UP000064967">
    <property type="component" value="Chromosome"/>
</dbReference>
<reference evidence="1 2" key="1">
    <citation type="submission" date="2015-08" db="EMBL/GenBank/DDBJ databases">
        <authorList>
            <person name="Babu N.S."/>
            <person name="Beckwith C.J."/>
            <person name="Beseler K.G."/>
            <person name="Brison A."/>
            <person name="Carone J.V."/>
            <person name="Caskin T.P."/>
            <person name="Diamond M."/>
            <person name="Durham M.E."/>
            <person name="Foxe J.M."/>
            <person name="Go M."/>
            <person name="Henderson B.A."/>
            <person name="Jones I.B."/>
            <person name="McGettigan J.A."/>
            <person name="Micheletti S.J."/>
            <person name="Nasrallah M.E."/>
            <person name="Ortiz D."/>
            <person name="Piller C.R."/>
            <person name="Privatt S.R."/>
            <person name="Schneider S.L."/>
            <person name="Sharp S."/>
            <person name="Smith T.C."/>
            <person name="Stanton J.D."/>
            <person name="Ullery H.E."/>
            <person name="Wilson R.J."/>
            <person name="Serrano M.G."/>
            <person name="Buck G."/>
            <person name="Lee V."/>
            <person name="Wang Y."/>
            <person name="Carvalho R."/>
            <person name="Voegtly L."/>
            <person name="Shi R."/>
            <person name="Duckworth R."/>
            <person name="Johnson A."/>
            <person name="Loviza R."/>
            <person name="Walstead R."/>
            <person name="Shah Z."/>
            <person name="Kiflezghi M."/>
            <person name="Wade K."/>
            <person name="Ball S.L."/>
            <person name="Bradley K.W."/>
            <person name="Asai D.J."/>
            <person name="Bowman C.A."/>
            <person name="Russell D.A."/>
            <person name="Pope W.H."/>
            <person name="Jacobs-Sera D."/>
            <person name="Hendrix R.W."/>
            <person name="Hatfull G.F."/>
        </authorList>
    </citation>
    <scope>NUCLEOTIDE SEQUENCE [LARGE SCALE GENOMIC DNA]</scope>
    <source>
        <strain evidence="1 2">DSM 27648</strain>
    </source>
</reference>
<protein>
    <submittedName>
        <fullName evidence="1">Uncharacterized protein</fullName>
    </submittedName>
</protein>
<sequence>MPIFVTDLARYPDWTTTALEETRNCRPRKVLGFKAPHEIFYREKLTMMGKPLRLGLEFGASS</sequence>
<evidence type="ECO:0000313" key="2">
    <source>
        <dbReference type="Proteomes" id="UP000064967"/>
    </source>
</evidence>
<proteinExistence type="predicted"/>
<dbReference type="KEGG" id="llu:AKJ09_04096"/>
<gene>
    <name evidence="1" type="ORF">AKJ09_04096</name>
</gene>
<name>A0A0K1PV75_9BACT</name>
<dbReference type="AlphaFoldDB" id="A0A0K1PV75"/>
<keyword evidence="2" id="KW-1185">Reference proteome</keyword>
<accession>A0A0K1PV75</accession>